<comment type="caution">
    <text evidence="2">The sequence shown here is derived from an EMBL/GenBank/DDBJ whole genome shotgun (WGS) entry which is preliminary data.</text>
</comment>
<dbReference type="PANTHER" id="PTHR36366">
    <property type="entry name" value="PROTEIN RDM1"/>
    <property type="match status" value="1"/>
</dbReference>
<accession>A0A8K0HNE1</accession>
<evidence type="ECO:0000313" key="3">
    <source>
        <dbReference type="Proteomes" id="UP000796880"/>
    </source>
</evidence>
<evidence type="ECO:0008006" key="4">
    <source>
        <dbReference type="Google" id="ProtNLM"/>
    </source>
</evidence>
<feature type="region of interest" description="Disordered" evidence="1">
    <location>
        <begin position="1"/>
        <end position="38"/>
    </location>
</feature>
<feature type="compositionally biased region" description="Basic and acidic residues" evidence="1">
    <location>
        <begin position="1"/>
        <end position="12"/>
    </location>
</feature>
<evidence type="ECO:0000313" key="2">
    <source>
        <dbReference type="EMBL" id="KAF3455650.1"/>
    </source>
</evidence>
<dbReference type="GO" id="GO:0080188">
    <property type="term" value="P:gene silencing by siRNA-directed DNA methylation"/>
    <property type="evidence" value="ECO:0007669"/>
    <property type="project" value="InterPro"/>
</dbReference>
<dbReference type="Gene3D" id="1.20.120.690">
    <property type="entry name" value="RDM1 protein domain"/>
    <property type="match status" value="1"/>
</dbReference>
<sequence length="190" mass="21693">MKRALPWDEKVDVISSDSDESSSSSSSSDSEELNFNDGFSPNKSSTLPIVAVQQHIKEVSSSQDSLVRRAEMYQEYMKQIPIPTRRGSLIPYSTWMGLGNSIKQLYGQPLHYLTNVQLKQWDQMRMNSENEWKPLDAIIHPSKAEANIWLIEEVHRQTSSHHHVAKLWLSDPMHHAFVDSIFPQLSSSSV</sequence>
<dbReference type="PANTHER" id="PTHR36366:SF1">
    <property type="entry name" value="PROTEIN RDM1"/>
    <property type="match status" value="1"/>
</dbReference>
<dbReference type="GO" id="GO:0000419">
    <property type="term" value="C:RNA polymerase V complex"/>
    <property type="evidence" value="ECO:0007669"/>
    <property type="project" value="TreeGrafter"/>
</dbReference>
<keyword evidence="3" id="KW-1185">Reference proteome</keyword>
<evidence type="ECO:0000256" key="1">
    <source>
        <dbReference type="SAM" id="MobiDB-lite"/>
    </source>
</evidence>
<dbReference type="SUPFAM" id="SSF109920">
    <property type="entry name" value="Hypothetical protein At3g22680"/>
    <property type="match status" value="1"/>
</dbReference>
<dbReference type="OrthoDB" id="1906229at2759"/>
<dbReference type="InterPro" id="IPR015270">
    <property type="entry name" value="RDM1_plant"/>
</dbReference>
<dbReference type="EMBL" id="VOIH02000001">
    <property type="protein sequence ID" value="KAF3455650.1"/>
    <property type="molecule type" value="Genomic_DNA"/>
</dbReference>
<dbReference type="InterPro" id="IPR036319">
    <property type="entry name" value="RDM1_sf"/>
</dbReference>
<dbReference type="Pfam" id="PF09187">
    <property type="entry name" value="RdDM_RDM1"/>
    <property type="match status" value="1"/>
</dbReference>
<dbReference type="Proteomes" id="UP000796880">
    <property type="component" value="Unassembled WGS sequence"/>
</dbReference>
<name>A0A8K0HNE1_9ROSA</name>
<proteinExistence type="predicted"/>
<dbReference type="AlphaFoldDB" id="A0A8K0HNE1"/>
<protein>
    <recommendedName>
        <fullName evidence="4">Protein RDM1</fullName>
    </recommendedName>
</protein>
<gene>
    <name evidence="2" type="ORF">FNV43_RR00289</name>
</gene>
<reference evidence="2" key="1">
    <citation type="submission" date="2020-03" db="EMBL/GenBank/DDBJ databases">
        <title>A high-quality chromosome-level genome assembly of a woody plant with both climbing and erect habits, Rhamnella rubrinervis.</title>
        <authorList>
            <person name="Lu Z."/>
            <person name="Yang Y."/>
            <person name="Zhu X."/>
            <person name="Sun Y."/>
        </authorList>
    </citation>
    <scope>NUCLEOTIDE SEQUENCE</scope>
    <source>
        <strain evidence="2">BYM</strain>
        <tissue evidence="2">Leaf</tissue>
    </source>
</reference>
<organism evidence="2 3">
    <name type="scientific">Rhamnella rubrinervis</name>
    <dbReference type="NCBI Taxonomy" id="2594499"/>
    <lineage>
        <taxon>Eukaryota</taxon>
        <taxon>Viridiplantae</taxon>
        <taxon>Streptophyta</taxon>
        <taxon>Embryophyta</taxon>
        <taxon>Tracheophyta</taxon>
        <taxon>Spermatophyta</taxon>
        <taxon>Magnoliopsida</taxon>
        <taxon>eudicotyledons</taxon>
        <taxon>Gunneridae</taxon>
        <taxon>Pentapetalae</taxon>
        <taxon>rosids</taxon>
        <taxon>fabids</taxon>
        <taxon>Rosales</taxon>
        <taxon>Rhamnaceae</taxon>
        <taxon>rhamnoid group</taxon>
        <taxon>Rhamneae</taxon>
        <taxon>Rhamnella</taxon>
    </lineage>
</organism>